<reference evidence="2" key="1">
    <citation type="submission" date="2020-10" db="EMBL/GenBank/DDBJ databases">
        <authorList>
            <person name="Castelo-Branco R."/>
            <person name="Eusebio N."/>
            <person name="Adriana R."/>
            <person name="Vieira A."/>
            <person name="Brugerolle De Fraissinette N."/>
            <person name="Rezende De Castro R."/>
            <person name="Schneider M.P."/>
            <person name="Vasconcelos V."/>
            <person name="Leao P.N."/>
        </authorList>
    </citation>
    <scope>NUCLEOTIDE SEQUENCE</scope>
    <source>
        <strain evidence="2">LEGE 11480</strain>
    </source>
</reference>
<dbReference type="AlphaFoldDB" id="A0A928VRR8"/>
<dbReference type="Proteomes" id="UP000625316">
    <property type="component" value="Unassembled WGS sequence"/>
</dbReference>
<dbReference type="EMBL" id="JADEXQ010000202">
    <property type="protein sequence ID" value="MBE9033441.1"/>
    <property type="molecule type" value="Genomic_DNA"/>
</dbReference>
<keyword evidence="1" id="KW-0472">Membrane</keyword>
<feature type="transmembrane region" description="Helical" evidence="1">
    <location>
        <begin position="173"/>
        <end position="190"/>
    </location>
</feature>
<organism evidence="2 3">
    <name type="scientific">Romeriopsis navalis LEGE 11480</name>
    <dbReference type="NCBI Taxonomy" id="2777977"/>
    <lineage>
        <taxon>Bacteria</taxon>
        <taxon>Bacillati</taxon>
        <taxon>Cyanobacteriota</taxon>
        <taxon>Cyanophyceae</taxon>
        <taxon>Leptolyngbyales</taxon>
        <taxon>Leptolyngbyaceae</taxon>
        <taxon>Romeriopsis</taxon>
        <taxon>Romeriopsis navalis</taxon>
    </lineage>
</organism>
<dbReference type="PANTHER" id="PTHR43229:SF6">
    <property type="entry name" value="ABC-TYPE MULTIDRUG TRANSPORT SYSTEM, PERMEASE COMPONENT"/>
    <property type="match status" value="1"/>
</dbReference>
<accession>A0A928VRR8</accession>
<keyword evidence="1" id="KW-1133">Transmembrane helix</keyword>
<evidence type="ECO:0000313" key="2">
    <source>
        <dbReference type="EMBL" id="MBE9033441.1"/>
    </source>
</evidence>
<evidence type="ECO:0000313" key="3">
    <source>
        <dbReference type="Proteomes" id="UP000625316"/>
    </source>
</evidence>
<dbReference type="InterPro" id="IPR051784">
    <property type="entry name" value="Nod_factor_ABC_transporter"/>
</dbReference>
<feature type="transmembrane region" description="Helical" evidence="1">
    <location>
        <begin position="137"/>
        <end position="161"/>
    </location>
</feature>
<gene>
    <name evidence="2" type="ORF">IQ266_27295</name>
</gene>
<comment type="caution">
    <text evidence="2">The sequence shown here is derived from an EMBL/GenBank/DDBJ whole genome shotgun (WGS) entry which is preliminary data.</text>
</comment>
<dbReference type="PANTHER" id="PTHR43229">
    <property type="entry name" value="NODULATION PROTEIN J"/>
    <property type="match status" value="1"/>
</dbReference>
<dbReference type="RefSeq" id="WP_264328243.1">
    <property type="nucleotide sequence ID" value="NZ_JADEXQ010000202.1"/>
</dbReference>
<feature type="transmembrane region" description="Helical" evidence="1">
    <location>
        <begin position="106"/>
        <end position="131"/>
    </location>
</feature>
<protein>
    <submittedName>
        <fullName evidence="2">ABC transporter permease</fullName>
    </submittedName>
</protein>
<keyword evidence="3" id="KW-1185">Reference proteome</keyword>
<feature type="transmembrane region" description="Helical" evidence="1">
    <location>
        <begin position="228"/>
        <end position="249"/>
    </location>
</feature>
<feature type="transmembrane region" description="Helical" evidence="1">
    <location>
        <begin position="63"/>
        <end position="85"/>
    </location>
</feature>
<feature type="transmembrane region" description="Helical" evidence="1">
    <location>
        <begin position="24"/>
        <end position="43"/>
    </location>
</feature>
<keyword evidence="1" id="KW-0812">Transmembrane</keyword>
<proteinExistence type="predicted"/>
<sequence length="262" mass="29602">MPKLPTLELFFAEFRRSWIQFRRYPAEAIGGIFIITSVFYGLFLSAQYVAGPGLSLGDRLDSIIVGYILWTMVTFILFDISGTLQREAQTGTLEQLFLAAFSTPRLFFIRAVASLMIQMILIVTILGLIMLLTSRFLAFPIVLFLPLLSMIFGAYGLAFIIGSLTLLFKRIQQLFAVVQFSLLFLISTPTEEWEGTGKLISYFLPMTPGAGLLRDLMARQIDLSWDRLAIAFLNGGVYFTIGILIFRWAERRTKQQGKLSGY</sequence>
<name>A0A928VRR8_9CYAN</name>
<evidence type="ECO:0000256" key="1">
    <source>
        <dbReference type="SAM" id="Phobius"/>
    </source>
</evidence>